<evidence type="ECO:0000313" key="3">
    <source>
        <dbReference type="Proteomes" id="UP000265180"/>
    </source>
</evidence>
<dbReference type="SUPFAM" id="SSF101447">
    <property type="entry name" value="Formin homology 2 domain (FH2 domain)"/>
    <property type="match status" value="1"/>
</dbReference>
<protein>
    <recommendedName>
        <fullName evidence="4">FH2 domain-containing protein</fullName>
    </recommendedName>
</protein>
<name>A0A3P9M434_ORYLA</name>
<feature type="signal peptide" evidence="1">
    <location>
        <begin position="1"/>
        <end position="21"/>
    </location>
</feature>
<evidence type="ECO:0008006" key="4">
    <source>
        <dbReference type="Google" id="ProtNLM"/>
    </source>
</evidence>
<reference evidence="2" key="4">
    <citation type="submission" date="2025-09" db="UniProtKB">
        <authorList>
            <consortium name="Ensembl"/>
        </authorList>
    </citation>
    <scope>IDENTIFICATION</scope>
    <source>
        <strain evidence="2">HNI</strain>
    </source>
</reference>
<reference evidence="2 3" key="2">
    <citation type="submission" date="2017-04" db="EMBL/GenBank/DDBJ databases">
        <title>CpG methylation of centromeres and impact of large insertions on vertebrate speciation.</title>
        <authorList>
            <person name="Ichikawa K."/>
            <person name="Yoshimura J."/>
            <person name="Morishita S."/>
        </authorList>
    </citation>
    <scope>NUCLEOTIDE SEQUENCE</scope>
    <source>
        <strain evidence="2 3">HNI</strain>
    </source>
</reference>
<dbReference type="Ensembl" id="ENSORLT00020016082.1">
    <property type="protein sequence ID" value="ENSORLP00020027536.1"/>
    <property type="gene ID" value="ENSORLG00020010573.1"/>
</dbReference>
<evidence type="ECO:0000256" key="1">
    <source>
        <dbReference type="SAM" id="SignalP"/>
    </source>
</evidence>
<accession>A0A3P9M434</accession>
<keyword evidence="1" id="KW-0732">Signal</keyword>
<proteinExistence type="predicted"/>
<dbReference type="InterPro" id="IPR042201">
    <property type="entry name" value="FH2_Formin_sf"/>
</dbReference>
<sequence length="215" mass="25080">MSRCLCVCVHVSLHHIQFSCACMCVIFHQDAGKETCVYPLPEPQDLFQASQMKFEDFQRDLRKLRKDLNACLAETEKVCKLSSEENLHPFKEKMDEFLNQVFLFFVLSFLELTVSFSVKPKAGEKEVSPNTFFSIWHEFSSDFKEQWKKQNKIMLKERVKMAEESFKQARQKISYNVTTKNATGIVCYSSFCRSVFHLFFIHAKASSTCLLSFFP</sequence>
<dbReference type="Gene3D" id="1.20.58.2220">
    <property type="entry name" value="Formin, FH2 domain"/>
    <property type="match status" value="1"/>
</dbReference>
<evidence type="ECO:0000313" key="2">
    <source>
        <dbReference type="Ensembl" id="ENSORLP00020027536.1"/>
    </source>
</evidence>
<reference evidence="2" key="3">
    <citation type="submission" date="2025-08" db="UniProtKB">
        <authorList>
            <consortium name="Ensembl"/>
        </authorList>
    </citation>
    <scope>IDENTIFICATION</scope>
    <source>
        <strain evidence="2">HNI</strain>
    </source>
</reference>
<feature type="chain" id="PRO_5018130966" description="FH2 domain-containing protein" evidence="1">
    <location>
        <begin position="22"/>
        <end position="215"/>
    </location>
</feature>
<dbReference type="Proteomes" id="UP000265180">
    <property type="component" value="Chromosome 15"/>
</dbReference>
<dbReference type="PROSITE" id="PS51257">
    <property type="entry name" value="PROKAR_LIPOPROTEIN"/>
    <property type="match status" value="1"/>
</dbReference>
<organism evidence="2 3">
    <name type="scientific">Oryzias latipes</name>
    <name type="common">Japanese rice fish</name>
    <name type="synonym">Japanese killifish</name>
    <dbReference type="NCBI Taxonomy" id="8090"/>
    <lineage>
        <taxon>Eukaryota</taxon>
        <taxon>Metazoa</taxon>
        <taxon>Chordata</taxon>
        <taxon>Craniata</taxon>
        <taxon>Vertebrata</taxon>
        <taxon>Euteleostomi</taxon>
        <taxon>Actinopterygii</taxon>
        <taxon>Neopterygii</taxon>
        <taxon>Teleostei</taxon>
        <taxon>Neoteleostei</taxon>
        <taxon>Acanthomorphata</taxon>
        <taxon>Ovalentaria</taxon>
        <taxon>Atherinomorphae</taxon>
        <taxon>Beloniformes</taxon>
        <taxon>Adrianichthyidae</taxon>
        <taxon>Oryziinae</taxon>
        <taxon>Oryzias</taxon>
    </lineage>
</organism>
<dbReference type="AlphaFoldDB" id="A0A3P9M434"/>
<reference key="1">
    <citation type="journal article" date="2007" name="Nature">
        <title>The medaka draft genome and insights into vertebrate genome evolution.</title>
        <authorList>
            <person name="Kasahara M."/>
            <person name="Naruse K."/>
            <person name="Sasaki S."/>
            <person name="Nakatani Y."/>
            <person name="Qu W."/>
            <person name="Ahsan B."/>
            <person name="Yamada T."/>
            <person name="Nagayasu Y."/>
            <person name="Doi K."/>
            <person name="Kasai Y."/>
            <person name="Jindo T."/>
            <person name="Kobayashi D."/>
            <person name="Shimada A."/>
            <person name="Toyoda A."/>
            <person name="Kuroki Y."/>
            <person name="Fujiyama A."/>
            <person name="Sasaki T."/>
            <person name="Shimizu A."/>
            <person name="Asakawa S."/>
            <person name="Shimizu N."/>
            <person name="Hashimoto S."/>
            <person name="Yang J."/>
            <person name="Lee Y."/>
            <person name="Matsushima K."/>
            <person name="Sugano S."/>
            <person name="Sakaizumi M."/>
            <person name="Narita T."/>
            <person name="Ohishi K."/>
            <person name="Haga S."/>
            <person name="Ohta F."/>
            <person name="Nomoto H."/>
            <person name="Nogata K."/>
            <person name="Morishita T."/>
            <person name="Endo T."/>
            <person name="Shin-I T."/>
            <person name="Takeda H."/>
            <person name="Morishita S."/>
            <person name="Kohara Y."/>
        </authorList>
    </citation>
    <scope>NUCLEOTIDE SEQUENCE [LARGE SCALE GENOMIC DNA]</scope>
    <source>
        <strain>Hd-rR</strain>
    </source>
</reference>